<dbReference type="OrthoDB" id="2965at2759"/>
<keyword evidence="4 7" id="KW-0686">Riboflavin biosynthesis</keyword>
<comment type="function">
    <text evidence="7">Catalyzes the formation of 6,7-dimethyl-8-ribityllumazine by condensation of 5-amino-6-(D-ribitylamino)uracil with 3,4-dihydroxy-2-butanone 4-phosphate. This is the penultimate step in the biosynthesis of riboflavin.</text>
</comment>
<evidence type="ECO:0000256" key="1">
    <source>
        <dbReference type="ARBA" id="ARBA00004917"/>
    </source>
</evidence>
<name>A0A9P6TB94_9BASI</name>
<dbReference type="HAMAP" id="MF_00178">
    <property type="entry name" value="Lumazine_synth"/>
    <property type="match status" value="1"/>
</dbReference>
<dbReference type="InterPro" id="IPR036467">
    <property type="entry name" value="LS/RS_sf"/>
</dbReference>
<dbReference type="Gene3D" id="3.40.50.960">
    <property type="entry name" value="Lumazine/riboflavin synthase"/>
    <property type="match status" value="2"/>
</dbReference>
<dbReference type="AlphaFoldDB" id="A0A9P6TB94"/>
<dbReference type="InterPro" id="IPR002180">
    <property type="entry name" value="LS/RS"/>
</dbReference>
<comment type="pathway">
    <text evidence="1 7">Cofactor biosynthesis; riboflavin biosynthesis; riboflavin from 2-hydroxy-3-oxobutyl phosphate and 5-amino-6-(D-ribitylamino)uracil: step 1/2.</text>
</comment>
<comment type="similarity">
    <text evidence="2 7">Belongs to the DMRL synthase family.</text>
</comment>
<keyword evidence="9" id="KW-1185">Reference proteome</keyword>
<dbReference type="NCBIfam" id="TIGR00114">
    <property type="entry name" value="lumazine-synth"/>
    <property type="match status" value="1"/>
</dbReference>
<evidence type="ECO:0000256" key="7">
    <source>
        <dbReference type="RuleBase" id="RU003795"/>
    </source>
</evidence>
<dbReference type="EMBL" id="MU167276">
    <property type="protein sequence ID" value="KAG0145449.1"/>
    <property type="molecule type" value="Genomic_DNA"/>
</dbReference>
<dbReference type="EC" id="2.5.1.78" evidence="3 7"/>
<evidence type="ECO:0000313" key="8">
    <source>
        <dbReference type="EMBL" id="KAG0145449.1"/>
    </source>
</evidence>
<evidence type="ECO:0000313" key="9">
    <source>
        <dbReference type="Proteomes" id="UP000886653"/>
    </source>
</evidence>
<keyword evidence="5 7" id="KW-0808">Transferase</keyword>
<evidence type="ECO:0000256" key="6">
    <source>
        <dbReference type="ARBA" id="ARBA00048785"/>
    </source>
</evidence>
<evidence type="ECO:0000256" key="2">
    <source>
        <dbReference type="ARBA" id="ARBA00007424"/>
    </source>
</evidence>
<dbReference type="InterPro" id="IPR034964">
    <property type="entry name" value="LS"/>
</dbReference>
<protein>
    <recommendedName>
        <fullName evidence="3 7">6,7-dimethyl-8-ribityllumazine synthase</fullName>
        <shortName evidence="7">DMRL synthase</shortName>
        <ecNumber evidence="3 7">2.5.1.78</ecNumber>
    </recommendedName>
</protein>
<dbReference type="PANTHER" id="PTHR21058">
    <property type="entry name" value="6,7-DIMETHYL-8-RIBITYLLUMAZINE SYNTHASE DMRL SYNTHASE LUMAZINE SYNTHASE"/>
    <property type="match status" value="1"/>
</dbReference>
<evidence type="ECO:0000256" key="3">
    <source>
        <dbReference type="ARBA" id="ARBA00012664"/>
    </source>
</evidence>
<dbReference type="GO" id="GO:0005758">
    <property type="term" value="C:mitochondrial intermembrane space"/>
    <property type="evidence" value="ECO:0007669"/>
    <property type="project" value="TreeGrafter"/>
</dbReference>
<comment type="caution">
    <text evidence="8">The sequence shown here is derived from an EMBL/GenBank/DDBJ whole genome shotgun (WGS) entry which is preliminary data.</text>
</comment>
<accession>A0A9P6TB94</accession>
<comment type="catalytic activity">
    <reaction evidence="6 7">
        <text>(2S)-2-hydroxy-3-oxobutyl phosphate + 5-amino-6-(D-ribitylamino)uracil = 6,7-dimethyl-8-(1-D-ribityl)lumazine + phosphate + 2 H2O + H(+)</text>
        <dbReference type="Rhea" id="RHEA:26152"/>
        <dbReference type="ChEBI" id="CHEBI:15377"/>
        <dbReference type="ChEBI" id="CHEBI:15378"/>
        <dbReference type="ChEBI" id="CHEBI:15934"/>
        <dbReference type="ChEBI" id="CHEBI:43474"/>
        <dbReference type="ChEBI" id="CHEBI:58201"/>
        <dbReference type="ChEBI" id="CHEBI:58830"/>
        <dbReference type="EC" id="2.5.1.78"/>
    </reaction>
</comment>
<proteinExistence type="inferred from homology"/>
<dbReference type="GO" id="GO:0000906">
    <property type="term" value="F:6,7-dimethyl-8-ribityllumazine synthase activity"/>
    <property type="evidence" value="ECO:0007669"/>
    <property type="project" value="UniProtKB-EC"/>
</dbReference>
<dbReference type="Proteomes" id="UP000886653">
    <property type="component" value="Unassembled WGS sequence"/>
</dbReference>
<dbReference type="GO" id="GO:0009231">
    <property type="term" value="P:riboflavin biosynthetic process"/>
    <property type="evidence" value="ECO:0007669"/>
    <property type="project" value="UniProtKB-KW"/>
</dbReference>
<organism evidence="8 9">
    <name type="scientific">Cronartium quercuum f. sp. fusiforme G11</name>
    <dbReference type="NCBI Taxonomy" id="708437"/>
    <lineage>
        <taxon>Eukaryota</taxon>
        <taxon>Fungi</taxon>
        <taxon>Dikarya</taxon>
        <taxon>Basidiomycota</taxon>
        <taxon>Pucciniomycotina</taxon>
        <taxon>Pucciniomycetes</taxon>
        <taxon>Pucciniales</taxon>
        <taxon>Coleosporiaceae</taxon>
        <taxon>Cronartium</taxon>
    </lineage>
</organism>
<gene>
    <name evidence="8" type="ORF">CROQUDRAFT_658626</name>
</gene>
<dbReference type="Pfam" id="PF00885">
    <property type="entry name" value="DMRL_synthase"/>
    <property type="match status" value="1"/>
</dbReference>
<dbReference type="SUPFAM" id="SSF52121">
    <property type="entry name" value="Lumazine synthase"/>
    <property type="match status" value="1"/>
</dbReference>
<sequence length="181" mass="19257">MPVDSTIKGLTDAQEHFDGSDLTVVILHTRWNQSIISALVSGAIDTLLAGGVKRENILIEDVPGSYELPWATSQILSGPNASKISALIAIGTLIKGQTMHFEYICDAVSHGLMRTSMETGKPVVFGVLTCLTELQAQQRAGLTSGSHNHGIDWAKAAVECALKKSRWSKGTGLVSVAEKTA</sequence>
<dbReference type="GO" id="GO:0009349">
    <property type="term" value="C:riboflavin synthase complex"/>
    <property type="evidence" value="ECO:0007669"/>
    <property type="project" value="UniProtKB-UniRule"/>
</dbReference>
<evidence type="ECO:0000256" key="4">
    <source>
        <dbReference type="ARBA" id="ARBA00022619"/>
    </source>
</evidence>
<dbReference type="PANTHER" id="PTHR21058:SF0">
    <property type="entry name" value="6,7-DIMETHYL-8-RIBITYLLUMAZINE SYNTHASE"/>
    <property type="match status" value="1"/>
</dbReference>
<evidence type="ECO:0000256" key="5">
    <source>
        <dbReference type="ARBA" id="ARBA00022679"/>
    </source>
</evidence>
<dbReference type="CDD" id="cd09209">
    <property type="entry name" value="Lumazine_synthase-I"/>
    <property type="match status" value="1"/>
</dbReference>
<reference evidence="8" key="1">
    <citation type="submission" date="2013-11" db="EMBL/GenBank/DDBJ databases">
        <title>Genome sequence of the fusiform rust pathogen reveals effectors for host alternation and coevolution with pine.</title>
        <authorList>
            <consortium name="DOE Joint Genome Institute"/>
            <person name="Smith K."/>
            <person name="Pendleton A."/>
            <person name="Kubisiak T."/>
            <person name="Anderson C."/>
            <person name="Salamov A."/>
            <person name="Aerts A."/>
            <person name="Riley R."/>
            <person name="Clum A."/>
            <person name="Lindquist E."/>
            <person name="Ence D."/>
            <person name="Campbell M."/>
            <person name="Kronenberg Z."/>
            <person name="Feau N."/>
            <person name="Dhillon B."/>
            <person name="Hamelin R."/>
            <person name="Burleigh J."/>
            <person name="Smith J."/>
            <person name="Yandell M."/>
            <person name="Nelson C."/>
            <person name="Grigoriev I."/>
            <person name="Davis J."/>
        </authorList>
    </citation>
    <scope>NUCLEOTIDE SEQUENCE</scope>
    <source>
        <strain evidence="8">G11</strain>
    </source>
</reference>